<dbReference type="KEGG" id="clec:112127667"/>
<dbReference type="RefSeq" id="XP_024084730.1">
    <property type="nucleotide sequence ID" value="XM_024228962.1"/>
</dbReference>
<feature type="domain" description="RETREG1-3/ARL6IP-like N-terminal reticulon-homology" evidence="6">
    <location>
        <begin position="32"/>
        <end position="186"/>
    </location>
</feature>
<dbReference type="Pfam" id="PF24456">
    <property type="entry name" value="RHD_RETREG1-3"/>
    <property type="match status" value="1"/>
</dbReference>
<dbReference type="GeneID" id="112127667"/>
<dbReference type="OMA" id="WTGQKEK"/>
<organism evidence="7 8">
    <name type="scientific">Cimex lectularius</name>
    <name type="common">Bed bug</name>
    <name type="synonym">Acanthia lectularia</name>
    <dbReference type="NCBI Taxonomy" id="79782"/>
    <lineage>
        <taxon>Eukaryota</taxon>
        <taxon>Metazoa</taxon>
        <taxon>Ecdysozoa</taxon>
        <taxon>Arthropoda</taxon>
        <taxon>Hexapoda</taxon>
        <taxon>Insecta</taxon>
        <taxon>Pterygota</taxon>
        <taxon>Neoptera</taxon>
        <taxon>Paraneoptera</taxon>
        <taxon>Hemiptera</taxon>
        <taxon>Heteroptera</taxon>
        <taxon>Panheteroptera</taxon>
        <taxon>Cimicomorpha</taxon>
        <taxon>Cimicidae</taxon>
        <taxon>Cimex</taxon>
    </lineage>
</organism>
<keyword evidence="4 5" id="KW-0472">Membrane</keyword>
<keyword evidence="2 5" id="KW-0812">Transmembrane</keyword>
<reference evidence="7" key="1">
    <citation type="submission" date="2022-01" db="UniProtKB">
        <authorList>
            <consortium name="EnsemblMetazoa"/>
        </authorList>
    </citation>
    <scope>IDENTIFICATION</scope>
</reference>
<name>A0A8I6SNA6_CIMLE</name>
<evidence type="ECO:0000313" key="8">
    <source>
        <dbReference type="Proteomes" id="UP000494040"/>
    </source>
</evidence>
<dbReference type="Proteomes" id="UP000494040">
    <property type="component" value="Unassembled WGS sequence"/>
</dbReference>
<evidence type="ECO:0000256" key="3">
    <source>
        <dbReference type="ARBA" id="ARBA00022989"/>
    </source>
</evidence>
<keyword evidence="3 5" id="KW-1133">Transmembrane helix</keyword>
<feature type="transmembrane region" description="Helical" evidence="5">
    <location>
        <begin position="160"/>
        <end position="181"/>
    </location>
</feature>
<evidence type="ECO:0000259" key="6">
    <source>
        <dbReference type="Pfam" id="PF24456"/>
    </source>
</evidence>
<dbReference type="OrthoDB" id="6416122at2759"/>
<protein>
    <recommendedName>
        <fullName evidence="6">RETREG1-3/ARL6IP-like N-terminal reticulon-homology domain-containing protein</fullName>
    </recommendedName>
</protein>
<evidence type="ECO:0000256" key="4">
    <source>
        <dbReference type="ARBA" id="ARBA00023136"/>
    </source>
</evidence>
<dbReference type="InterPro" id="IPR052114">
    <property type="entry name" value="ER_autophagy_membrane_reg"/>
</dbReference>
<evidence type="ECO:0000256" key="1">
    <source>
        <dbReference type="ARBA" id="ARBA00004141"/>
    </source>
</evidence>
<dbReference type="EnsemblMetazoa" id="XM_024228962.1">
    <property type="protein sequence ID" value="XP_024084730.1"/>
    <property type="gene ID" value="LOC112127667"/>
</dbReference>
<feature type="transmembrane region" description="Helical" evidence="5">
    <location>
        <begin position="137"/>
        <end position="154"/>
    </location>
</feature>
<comment type="subcellular location">
    <subcellularLocation>
        <location evidence="1">Membrane</location>
        <topology evidence="1">Multi-pass membrane protein</topology>
    </subcellularLocation>
</comment>
<dbReference type="GO" id="GO:0005783">
    <property type="term" value="C:endoplasmic reticulum"/>
    <property type="evidence" value="ECO:0007669"/>
    <property type="project" value="UniProtKB-ARBA"/>
</dbReference>
<proteinExistence type="predicted"/>
<keyword evidence="8" id="KW-1185">Reference proteome</keyword>
<evidence type="ECO:0000256" key="5">
    <source>
        <dbReference type="SAM" id="Phobius"/>
    </source>
</evidence>
<evidence type="ECO:0000313" key="7">
    <source>
        <dbReference type="EnsemblMetazoa" id="XP_024084730.1"/>
    </source>
</evidence>
<dbReference type="InterPro" id="IPR057282">
    <property type="entry name" value="RETREG1-3-like_RHD"/>
</dbReference>
<dbReference type="AlphaFoldDB" id="A0A8I6SNA6"/>
<dbReference type="PANTHER" id="PTHR20952:SF0">
    <property type="entry name" value="ADP-RIBOSYLATION FACTOR-LIKE PROTEIN 6-INTERACTING PROTEIN 1"/>
    <property type="match status" value="1"/>
</dbReference>
<evidence type="ECO:0000256" key="2">
    <source>
        <dbReference type="ARBA" id="ARBA00022692"/>
    </source>
</evidence>
<accession>A0A8I6SNA6</accession>
<feature type="transmembrane region" description="Helical" evidence="5">
    <location>
        <begin position="69"/>
        <end position="93"/>
    </location>
</feature>
<dbReference type="GO" id="GO:0016020">
    <property type="term" value="C:membrane"/>
    <property type="evidence" value="ECO:0007669"/>
    <property type="project" value="UniProtKB-SubCell"/>
</dbReference>
<dbReference type="PANTHER" id="PTHR20952">
    <property type="entry name" value="ADP-RIBOSYLATION-LIKE FACTOR 6-INTERACTING PROTEIN"/>
    <property type="match status" value="1"/>
</dbReference>
<feature type="transmembrane region" description="Helical" evidence="5">
    <location>
        <begin position="44"/>
        <end position="63"/>
    </location>
</feature>
<sequence>MTEINSLPSLLEADTYSKRIKRALDNSREFTLFVNSVLLWRKTAYPWAIFAVISFLFMELAYYDPSFLTMISLVFLFFNLLDYFGPLVISTIWKQENWSAAKERELEDICKSLAHCYLSFKHSWNSLMEIKTKKPNLYYPSAFISSCMLAWVGNNVNNFFLTYLLVLFVLMLPALSHYGLIHKYYNMGLAYAMNSLKGYSGAKSKVQ</sequence>